<gene>
    <name evidence="2" type="ORF">NDU88_008650</name>
</gene>
<reference evidence="2" key="1">
    <citation type="journal article" date="2022" name="bioRxiv">
        <title>Sequencing and chromosome-scale assembly of the giantPleurodeles waltlgenome.</title>
        <authorList>
            <person name="Brown T."/>
            <person name="Elewa A."/>
            <person name="Iarovenko S."/>
            <person name="Subramanian E."/>
            <person name="Araus A.J."/>
            <person name="Petzold A."/>
            <person name="Susuki M."/>
            <person name="Suzuki K.-i.T."/>
            <person name="Hayashi T."/>
            <person name="Toyoda A."/>
            <person name="Oliveira C."/>
            <person name="Osipova E."/>
            <person name="Leigh N.D."/>
            <person name="Simon A."/>
            <person name="Yun M.H."/>
        </authorList>
    </citation>
    <scope>NUCLEOTIDE SEQUENCE</scope>
    <source>
        <strain evidence="2">20211129_DDA</strain>
        <tissue evidence="2">Liver</tissue>
    </source>
</reference>
<protein>
    <submittedName>
        <fullName evidence="2">Uncharacterized protein</fullName>
    </submittedName>
</protein>
<evidence type="ECO:0000256" key="1">
    <source>
        <dbReference type="SAM" id="MobiDB-lite"/>
    </source>
</evidence>
<sequence length="69" mass="7917">MTERVNGKNIQEGQARAGHTDVERERTRRGEDIQATEATKTTEKRIMTPVTDDPLTTEVVWTYNPSDQR</sequence>
<dbReference type="Proteomes" id="UP001066276">
    <property type="component" value="Chromosome 6"/>
</dbReference>
<evidence type="ECO:0000313" key="3">
    <source>
        <dbReference type="Proteomes" id="UP001066276"/>
    </source>
</evidence>
<name>A0AAV7QTD9_PLEWA</name>
<organism evidence="2 3">
    <name type="scientific">Pleurodeles waltl</name>
    <name type="common">Iberian ribbed newt</name>
    <dbReference type="NCBI Taxonomy" id="8319"/>
    <lineage>
        <taxon>Eukaryota</taxon>
        <taxon>Metazoa</taxon>
        <taxon>Chordata</taxon>
        <taxon>Craniata</taxon>
        <taxon>Vertebrata</taxon>
        <taxon>Euteleostomi</taxon>
        <taxon>Amphibia</taxon>
        <taxon>Batrachia</taxon>
        <taxon>Caudata</taxon>
        <taxon>Salamandroidea</taxon>
        <taxon>Salamandridae</taxon>
        <taxon>Pleurodelinae</taxon>
        <taxon>Pleurodeles</taxon>
    </lineage>
</organism>
<evidence type="ECO:0000313" key="2">
    <source>
        <dbReference type="EMBL" id="KAJ1142324.1"/>
    </source>
</evidence>
<dbReference type="AlphaFoldDB" id="A0AAV7QTD9"/>
<feature type="compositionally biased region" description="Basic and acidic residues" evidence="1">
    <location>
        <begin position="18"/>
        <end position="32"/>
    </location>
</feature>
<proteinExistence type="predicted"/>
<dbReference type="EMBL" id="JANPWB010000010">
    <property type="protein sequence ID" value="KAJ1142324.1"/>
    <property type="molecule type" value="Genomic_DNA"/>
</dbReference>
<comment type="caution">
    <text evidence="2">The sequence shown here is derived from an EMBL/GenBank/DDBJ whole genome shotgun (WGS) entry which is preliminary data.</text>
</comment>
<keyword evidence="3" id="KW-1185">Reference proteome</keyword>
<accession>A0AAV7QTD9</accession>
<feature type="region of interest" description="Disordered" evidence="1">
    <location>
        <begin position="1"/>
        <end position="51"/>
    </location>
</feature>